<evidence type="ECO:0000256" key="11">
    <source>
        <dbReference type="SAM" id="Coils"/>
    </source>
</evidence>
<evidence type="ECO:0000256" key="9">
    <source>
        <dbReference type="PROSITE-ProRule" id="PRU00283"/>
    </source>
</evidence>
<feature type="domain" description="Kinesin motor" evidence="12">
    <location>
        <begin position="52"/>
        <end position="384"/>
    </location>
</feature>
<dbReference type="eggNOG" id="KOG0243">
    <property type="taxonomic scope" value="Eukaryota"/>
</dbReference>
<sequence>MNRAKLINQQRGSTQKTLKGVSKAFRKVPSKASHEKSIIPKRHSLAPQTGHNVEVVLRCKGKHSSKAILSSLTRPSALMPVNESEKEILLTSNNTIYRFDHIFYQECSQQQLYDQVGYPVLQEFLNGYNCTIFAYGQTGTGKTYTMEGDLESTNGKHALNAGIIPRIICNLFNELNKKGCQSTVKMSMLELYNEELRDLLYHGDDSKALNVFEDGTSGVKVQNVYEELIINAAQGLEIMKTGVKKRITAATNCNEKSSRSHCIFTITVTLEGKNEKGEIAYYTSKLNLVDLAGSENSKISGSEHLRAKEAASINKSLLTLGRVINSLADKAPHIPYRESKLTRLLKDSLGGRTKTVIITTVDPFVQNMEDIKNTLEYGSHAKSISNLPQKNPLASQHMTMSLYKESLVKMQEQLRRCWEKNGRHVSNKEYEEMLLQIEVSRQKVLEKEEEMLMKIEISKQKMTEKDEEIKALKTELEERRRKEKEREEEVVCWKKKLEDRDKEIEEIKKKEEEIDEEVARIEKEEEKAEGQRKKIDAECVELARKRRALEIPPPPSLAHYMASNLFALEDIYLASKVNVTLLYFTWCQVNY</sequence>
<dbReference type="InterPro" id="IPR019821">
    <property type="entry name" value="Kinesin_motor_CS"/>
</dbReference>
<keyword evidence="2" id="KW-0963">Cytoplasm</keyword>
<dbReference type="VEuPathDB" id="FungiDB:RO3G_11418"/>
<dbReference type="PROSITE" id="PS50067">
    <property type="entry name" value="KINESIN_MOTOR_2"/>
    <property type="match status" value="1"/>
</dbReference>
<proteinExistence type="inferred from homology"/>
<gene>
    <name evidence="13" type="ORF">RO3G_11418</name>
</gene>
<evidence type="ECO:0000256" key="10">
    <source>
        <dbReference type="RuleBase" id="RU000394"/>
    </source>
</evidence>
<evidence type="ECO:0000256" key="8">
    <source>
        <dbReference type="ARBA" id="ARBA00034704"/>
    </source>
</evidence>
<comment type="similarity">
    <text evidence="8">Belongs to the TRAFAC class myosin-kinesin ATPase superfamily. Kinesin family. KIN-5/BimC subfamily.</text>
</comment>
<keyword evidence="5 9" id="KW-0067">ATP-binding</keyword>
<dbReference type="PANTHER" id="PTHR47970:SF12">
    <property type="entry name" value="KINESIN FAMILY MEMBER 11"/>
    <property type="match status" value="1"/>
</dbReference>
<dbReference type="Gene3D" id="3.40.850.10">
    <property type="entry name" value="Kinesin motor domain"/>
    <property type="match status" value="1"/>
</dbReference>
<dbReference type="RefSeq" id="XP_067522103.1">
    <property type="nucleotide sequence ID" value="XM_067666002.1"/>
</dbReference>
<keyword evidence="3 10" id="KW-0493">Microtubule</keyword>
<accession>I1CE27</accession>
<evidence type="ECO:0000259" key="12">
    <source>
        <dbReference type="PROSITE" id="PS50067"/>
    </source>
</evidence>
<keyword evidence="6 9" id="KW-0505">Motor protein</keyword>
<dbReference type="PANTHER" id="PTHR47970">
    <property type="entry name" value="KINESIN-LIKE PROTEIN KIF11"/>
    <property type="match status" value="1"/>
</dbReference>
<dbReference type="InParanoid" id="I1CE27"/>
<dbReference type="InterPro" id="IPR036961">
    <property type="entry name" value="Kinesin_motor_dom_sf"/>
</dbReference>
<feature type="binding site" evidence="9">
    <location>
        <begin position="136"/>
        <end position="143"/>
    </location>
    <ligand>
        <name>ATP</name>
        <dbReference type="ChEBI" id="CHEBI:30616"/>
    </ligand>
</feature>
<dbReference type="Proteomes" id="UP000009138">
    <property type="component" value="Unassembled WGS sequence"/>
</dbReference>
<dbReference type="FunFam" id="3.40.850.10:FF:000019">
    <property type="entry name" value="Kinesin-like protein KIN-5D"/>
    <property type="match status" value="1"/>
</dbReference>
<evidence type="ECO:0000256" key="7">
    <source>
        <dbReference type="ARBA" id="ARBA00023212"/>
    </source>
</evidence>
<reference evidence="13 14" key="1">
    <citation type="journal article" date="2009" name="PLoS Genet.">
        <title>Genomic analysis of the basal lineage fungus Rhizopus oryzae reveals a whole-genome duplication.</title>
        <authorList>
            <person name="Ma L.-J."/>
            <person name="Ibrahim A.S."/>
            <person name="Skory C."/>
            <person name="Grabherr M.G."/>
            <person name="Burger G."/>
            <person name="Butler M."/>
            <person name="Elias M."/>
            <person name="Idnurm A."/>
            <person name="Lang B.F."/>
            <person name="Sone T."/>
            <person name="Abe A."/>
            <person name="Calvo S.E."/>
            <person name="Corrochano L.M."/>
            <person name="Engels R."/>
            <person name="Fu J."/>
            <person name="Hansberg W."/>
            <person name="Kim J.-M."/>
            <person name="Kodira C.D."/>
            <person name="Koehrsen M.J."/>
            <person name="Liu B."/>
            <person name="Miranda-Saavedra D."/>
            <person name="O'Leary S."/>
            <person name="Ortiz-Castellanos L."/>
            <person name="Poulter R."/>
            <person name="Rodriguez-Romero J."/>
            <person name="Ruiz-Herrera J."/>
            <person name="Shen Y.-Q."/>
            <person name="Zeng Q."/>
            <person name="Galagan J."/>
            <person name="Birren B.W."/>
            <person name="Cuomo C.A."/>
            <person name="Wickes B.L."/>
        </authorList>
    </citation>
    <scope>NUCLEOTIDE SEQUENCE [LARGE SCALE GENOMIC DNA]</scope>
    <source>
        <strain evidence="14">RA 99-880 / ATCC MYA-4621 / FGSC 9543 / NRRL 43880</strain>
    </source>
</reference>
<evidence type="ECO:0000313" key="14">
    <source>
        <dbReference type="Proteomes" id="UP000009138"/>
    </source>
</evidence>
<dbReference type="InterPro" id="IPR001752">
    <property type="entry name" value="Kinesin_motor_dom"/>
</dbReference>
<evidence type="ECO:0000256" key="6">
    <source>
        <dbReference type="ARBA" id="ARBA00023175"/>
    </source>
</evidence>
<dbReference type="GO" id="GO:0007018">
    <property type="term" value="P:microtubule-based movement"/>
    <property type="evidence" value="ECO:0007669"/>
    <property type="project" value="InterPro"/>
</dbReference>
<dbReference type="InterPro" id="IPR027417">
    <property type="entry name" value="P-loop_NTPase"/>
</dbReference>
<dbReference type="OrthoDB" id="3176171at2759"/>
<keyword evidence="14" id="KW-1185">Reference proteome</keyword>
<dbReference type="GO" id="GO:0051231">
    <property type="term" value="P:spindle elongation"/>
    <property type="evidence" value="ECO:0007669"/>
    <property type="project" value="TreeGrafter"/>
</dbReference>
<dbReference type="GeneID" id="93618383"/>
<dbReference type="STRING" id="246409.I1CE27"/>
<feature type="coiled-coil region" evidence="11">
    <location>
        <begin position="430"/>
        <end position="538"/>
    </location>
</feature>
<organism evidence="13 14">
    <name type="scientific">Rhizopus delemar (strain RA 99-880 / ATCC MYA-4621 / FGSC 9543 / NRRL 43880)</name>
    <name type="common">Mucormycosis agent</name>
    <name type="synonym">Rhizopus arrhizus var. delemar</name>
    <dbReference type="NCBI Taxonomy" id="246409"/>
    <lineage>
        <taxon>Eukaryota</taxon>
        <taxon>Fungi</taxon>
        <taxon>Fungi incertae sedis</taxon>
        <taxon>Mucoromycota</taxon>
        <taxon>Mucoromycotina</taxon>
        <taxon>Mucoromycetes</taxon>
        <taxon>Mucorales</taxon>
        <taxon>Mucorineae</taxon>
        <taxon>Rhizopodaceae</taxon>
        <taxon>Rhizopus</taxon>
    </lineage>
</organism>
<keyword evidence="11" id="KW-0175">Coiled coil</keyword>
<name>I1CE27_RHIO9</name>
<evidence type="ECO:0000256" key="3">
    <source>
        <dbReference type="ARBA" id="ARBA00022701"/>
    </source>
</evidence>
<dbReference type="GO" id="GO:0008574">
    <property type="term" value="F:plus-end-directed microtubule motor activity"/>
    <property type="evidence" value="ECO:0007669"/>
    <property type="project" value="TreeGrafter"/>
</dbReference>
<dbReference type="InterPro" id="IPR047149">
    <property type="entry name" value="KIF11-like"/>
</dbReference>
<dbReference type="SMART" id="SM00129">
    <property type="entry name" value="KISc"/>
    <property type="match status" value="1"/>
</dbReference>
<dbReference type="GO" id="GO:0005524">
    <property type="term" value="F:ATP binding"/>
    <property type="evidence" value="ECO:0007669"/>
    <property type="project" value="UniProtKB-UniRule"/>
</dbReference>
<dbReference type="PROSITE" id="PS00411">
    <property type="entry name" value="KINESIN_MOTOR_1"/>
    <property type="match status" value="1"/>
</dbReference>
<dbReference type="GO" id="GO:0008017">
    <property type="term" value="F:microtubule binding"/>
    <property type="evidence" value="ECO:0007669"/>
    <property type="project" value="InterPro"/>
</dbReference>
<protein>
    <recommendedName>
        <fullName evidence="10">Kinesin-like protein</fullName>
    </recommendedName>
</protein>
<dbReference type="GO" id="GO:0005876">
    <property type="term" value="C:spindle microtubule"/>
    <property type="evidence" value="ECO:0007669"/>
    <property type="project" value="TreeGrafter"/>
</dbReference>
<keyword evidence="4 9" id="KW-0547">Nucleotide-binding</keyword>
<evidence type="ECO:0000256" key="4">
    <source>
        <dbReference type="ARBA" id="ARBA00022741"/>
    </source>
</evidence>
<dbReference type="EMBL" id="CH476740">
    <property type="protein sequence ID" value="EIE86707.1"/>
    <property type="molecule type" value="Genomic_DNA"/>
</dbReference>
<dbReference type="Pfam" id="PF00225">
    <property type="entry name" value="Kinesin"/>
    <property type="match status" value="1"/>
</dbReference>
<evidence type="ECO:0000256" key="2">
    <source>
        <dbReference type="ARBA" id="ARBA00022490"/>
    </source>
</evidence>
<dbReference type="PRINTS" id="PR00380">
    <property type="entry name" value="KINESINHEAVY"/>
</dbReference>
<evidence type="ECO:0000313" key="13">
    <source>
        <dbReference type="EMBL" id="EIE86707.1"/>
    </source>
</evidence>
<comment type="subcellular location">
    <subcellularLocation>
        <location evidence="1">Cytoplasm</location>
        <location evidence="1">Cytoskeleton</location>
    </subcellularLocation>
</comment>
<dbReference type="GO" id="GO:0072686">
    <property type="term" value="C:mitotic spindle"/>
    <property type="evidence" value="ECO:0007669"/>
    <property type="project" value="TreeGrafter"/>
</dbReference>
<evidence type="ECO:0000256" key="1">
    <source>
        <dbReference type="ARBA" id="ARBA00004245"/>
    </source>
</evidence>
<dbReference type="OMA" id="CIFTINI"/>
<evidence type="ECO:0000256" key="5">
    <source>
        <dbReference type="ARBA" id="ARBA00022840"/>
    </source>
</evidence>
<dbReference type="AlphaFoldDB" id="I1CE27"/>
<dbReference type="GO" id="GO:0090307">
    <property type="term" value="P:mitotic spindle assembly"/>
    <property type="evidence" value="ECO:0007669"/>
    <property type="project" value="TreeGrafter"/>
</dbReference>
<keyword evidence="7" id="KW-0206">Cytoskeleton</keyword>
<dbReference type="SUPFAM" id="SSF52540">
    <property type="entry name" value="P-loop containing nucleoside triphosphate hydrolases"/>
    <property type="match status" value="1"/>
</dbReference>